<comment type="caution">
    <text evidence="1">The sequence shown here is derived from an EMBL/GenBank/DDBJ whole genome shotgun (WGS) entry which is preliminary data.</text>
</comment>
<accession>B0NQ17</accession>
<reference evidence="1 2" key="2">
    <citation type="submission" date="2007-11" db="EMBL/GenBank/DDBJ databases">
        <authorList>
            <person name="Fulton L."/>
            <person name="Clifton S."/>
            <person name="Fulton B."/>
            <person name="Xu J."/>
            <person name="Minx P."/>
            <person name="Pepin K.H."/>
            <person name="Johnson M."/>
            <person name="Thiruvilangam P."/>
            <person name="Bhonagiri V."/>
            <person name="Nash W.E."/>
            <person name="Mardis E.R."/>
            <person name="Wilson R.K."/>
        </authorList>
    </citation>
    <scope>NUCLEOTIDE SEQUENCE [LARGE SCALE GENOMIC DNA]</scope>
    <source>
        <strain evidence="1 2">ATCC 43183</strain>
    </source>
</reference>
<dbReference type="HOGENOM" id="CLU_3247525_0_0_10"/>
<dbReference type="AlphaFoldDB" id="B0NQ17"/>
<sequence length="42" mass="4844">MLFAELDFRIISFYNKEIKEELLVIIVIGNRMGCTVSLSSCF</sequence>
<protein>
    <submittedName>
        <fullName evidence="1">Uncharacterized protein</fullName>
    </submittedName>
</protein>
<gene>
    <name evidence="1" type="ORF">BACSTE_02037</name>
</gene>
<name>B0NQ17_BACSE</name>
<evidence type="ECO:0000313" key="2">
    <source>
        <dbReference type="Proteomes" id="UP000004713"/>
    </source>
</evidence>
<dbReference type="EMBL" id="ABFZ02000019">
    <property type="protein sequence ID" value="EDS15532.1"/>
    <property type="molecule type" value="Genomic_DNA"/>
</dbReference>
<evidence type="ECO:0000313" key="1">
    <source>
        <dbReference type="EMBL" id="EDS15532.1"/>
    </source>
</evidence>
<organism evidence="1 2">
    <name type="scientific">Bacteroides stercoris ATCC 43183</name>
    <dbReference type="NCBI Taxonomy" id="449673"/>
    <lineage>
        <taxon>Bacteria</taxon>
        <taxon>Pseudomonadati</taxon>
        <taxon>Bacteroidota</taxon>
        <taxon>Bacteroidia</taxon>
        <taxon>Bacteroidales</taxon>
        <taxon>Bacteroidaceae</taxon>
        <taxon>Bacteroides</taxon>
    </lineage>
</organism>
<dbReference type="Proteomes" id="UP000004713">
    <property type="component" value="Unassembled WGS sequence"/>
</dbReference>
<reference evidence="1 2" key="1">
    <citation type="submission" date="2007-11" db="EMBL/GenBank/DDBJ databases">
        <title>Draft genome sequence of Bacteroides stercoris(ATCC 43183).</title>
        <authorList>
            <person name="Sudarsanam P."/>
            <person name="Ley R."/>
            <person name="Guruge J."/>
            <person name="Turnbaugh P.J."/>
            <person name="Mahowald M."/>
            <person name="Liep D."/>
            <person name="Gordon J."/>
        </authorList>
    </citation>
    <scope>NUCLEOTIDE SEQUENCE [LARGE SCALE GENOMIC DNA]</scope>
    <source>
        <strain evidence="1 2">ATCC 43183</strain>
    </source>
</reference>
<proteinExistence type="predicted"/>